<keyword evidence="1" id="KW-0694">RNA-binding</keyword>
<dbReference type="CDD" id="cd00165">
    <property type="entry name" value="S4"/>
    <property type="match status" value="1"/>
</dbReference>
<gene>
    <name evidence="4" type="ORF">SUH3_03785</name>
</gene>
<keyword evidence="4" id="KW-0030">Aminoacyl-tRNA synthetase</keyword>
<name>A0A073JK94_9RHOB</name>
<evidence type="ECO:0000313" key="5">
    <source>
        <dbReference type="Proteomes" id="UP000027746"/>
    </source>
</evidence>
<keyword evidence="5" id="KW-1185">Reference proteome</keyword>
<keyword evidence="4" id="KW-0436">Ligase</keyword>
<comment type="caution">
    <text evidence="4">The sequence shown here is derived from an EMBL/GenBank/DDBJ whole genome shotgun (WGS) entry which is preliminary data.</text>
</comment>
<protein>
    <submittedName>
        <fullName evidence="4">tRNA synthetase RNA-binding protein</fullName>
    </submittedName>
</protein>
<dbReference type="SUPFAM" id="SSF55174">
    <property type="entry name" value="Alpha-L RNA-binding motif"/>
    <property type="match status" value="1"/>
</dbReference>
<proteinExistence type="predicted"/>
<evidence type="ECO:0000259" key="3">
    <source>
        <dbReference type="SMART" id="SM00363"/>
    </source>
</evidence>
<dbReference type="GO" id="GO:0003723">
    <property type="term" value="F:RNA binding"/>
    <property type="evidence" value="ECO:0007669"/>
    <property type="project" value="UniProtKB-KW"/>
</dbReference>
<dbReference type="Gene3D" id="3.10.290.10">
    <property type="entry name" value="RNA-binding S4 domain"/>
    <property type="match status" value="1"/>
</dbReference>
<dbReference type="PROSITE" id="PS50889">
    <property type="entry name" value="S4"/>
    <property type="match status" value="1"/>
</dbReference>
<organism evidence="4 5">
    <name type="scientific">Pseudosulfitobacter pseudonitzschiae</name>
    <dbReference type="NCBI Taxonomy" id="1402135"/>
    <lineage>
        <taxon>Bacteria</taxon>
        <taxon>Pseudomonadati</taxon>
        <taxon>Pseudomonadota</taxon>
        <taxon>Alphaproteobacteria</taxon>
        <taxon>Rhodobacterales</taxon>
        <taxon>Roseobacteraceae</taxon>
        <taxon>Pseudosulfitobacter</taxon>
    </lineage>
</organism>
<accession>A0A073JK94</accession>
<feature type="region of interest" description="Disordered" evidence="2">
    <location>
        <begin position="82"/>
        <end position="131"/>
    </location>
</feature>
<dbReference type="EMBL" id="JAMD01000001">
    <property type="protein sequence ID" value="KEJ98127.1"/>
    <property type="molecule type" value="Genomic_DNA"/>
</dbReference>
<dbReference type="AlphaFoldDB" id="A0A073JK94"/>
<evidence type="ECO:0000256" key="1">
    <source>
        <dbReference type="PROSITE-ProRule" id="PRU00182"/>
    </source>
</evidence>
<dbReference type="Pfam" id="PF01479">
    <property type="entry name" value="S4"/>
    <property type="match status" value="1"/>
</dbReference>
<dbReference type="GeneID" id="68870679"/>
<reference evidence="4 5" key="1">
    <citation type="submission" date="2014-01" db="EMBL/GenBank/DDBJ databases">
        <title>Sulfitobacter sp. H3 (MCCC 1A00686) Genome Sequencing.</title>
        <authorList>
            <person name="Lai Q."/>
            <person name="Hong Z."/>
        </authorList>
    </citation>
    <scope>NUCLEOTIDE SEQUENCE [LARGE SCALE GENOMIC DNA]</scope>
    <source>
        <strain evidence="4 5">H3</strain>
    </source>
</reference>
<sequence>MTAADAPAAKLRLDKWLWFARFFKTRSLAATRVAAGEVRVNGERVTKRATNVGPGDTLTFAQGDRVRVIRVLAIGTRRGPAPEAQALYSDLTPAAPPPEDKPPENPAFEGKGRPTKRDRRKADLSRARHLE</sequence>
<dbReference type="RefSeq" id="WP_037921589.1">
    <property type="nucleotide sequence ID" value="NZ_CP054599.1"/>
</dbReference>
<feature type="domain" description="RNA-binding S4" evidence="3">
    <location>
        <begin position="11"/>
        <end position="73"/>
    </location>
</feature>
<evidence type="ECO:0000313" key="4">
    <source>
        <dbReference type="EMBL" id="KEJ98127.1"/>
    </source>
</evidence>
<dbReference type="Proteomes" id="UP000027746">
    <property type="component" value="Unassembled WGS sequence"/>
</dbReference>
<evidence type="ECO:0000256" key="2">
    <source>
        <dbReference type="SAM" id="MobiDB-lite"/>
    </source>
</evidence>
<dbReference type="OrthoDB" id="9797176at2"/>
<dbReference type="InterPro" id="IPR036986">
    <property type="entry name" value="S4_RNA-bd_sf"/>
</dbReference>
<dbReference type="SMART" id="SM00363">
    <property type="entry name" value="S4"/>
    <property type="match status" value="1"/>
</dbReference>
<dbReference type="GO" id="GO:0004812">
    <property type="term" value="F:aminoacyl-tRNA ligase activity"/>
    <property type="evidence" value="ECO:0007669"/>
    <property type="project" value="UniProtKB-KW"/>
</dbReference>
<feature type="compositionally biased region" description="Basic and acidic residues" evidence="2">
    <location>
        <begin position="120"/>
        <end position="131"/>
    </location>
</feature>
<dbReference type="InterPro" id="IPR002942">
    <property type="entry name" value="S4_RNA-bd"/>
</dbReference>